<dbReference type="EMBL" id="CP036278">
    <property type="protein sequence ID" value="QDU56701.1"/>
    <property type="molecule type" value="Genomic_DNA"/>
</dbReference>
<name>A0A518APR3_9BACT</name>
<evidence type="ECO:0000313" key="1">
    <source>
        <dbReference type="EMBL" id="QDU56701.1"/>
    </source>
</evidence>
<organism evidence="1 2">
    <name type="scientific">Aeoliella mucimassa</name>
    <dbReference type="NCBI Taxonomy" id="2527972"/>
    <lineage>
        <taxon>Bacteria</taxon>
        <taxon>Pseudomonadati</taxon>
        <taxon>Planctomycetota</taxon>
        <taxon>Planctomycetia</taxon>
        <taxon>Pirellulales</taxon>
        <taxon>Lacipirellulaceae</taxon>
        <taxon>Aeoliella</taxon>
    </lineage>
</organism>
<accession>A0A518APR3</accession>
<gene>
    <name evidence="1" type="ORF">Pan181_29110</name>
</gene>
<keyword evidence="2" id="KW-1185">Reference proteome</keyword>
<proteinExistence type="predicted"/>
<sequence>MKRHTRIAVVLLAILVAIGGLRLLARRLPVNLDGPEYRNLLECAENQKKLYQSIEWELQKNGKLPDQDFQIDGFRANDVWKCPACGKGYVLHLKDYGNPDAALITDEREMHSTKFMWLFRGLHPHVQTMGDGTIQLFKGGRFQTMGCG</sequence>
<evidence type="ECO:0000313" key="2">
    <source>
        <dbReference type="Proteomes" id="UP000315750"/>
    </source>
</evidence>
<protein>
    <submittedName>
        <fullName evidence="1">Uncharacterized protein</fullName>
    </submittedName>
</protein>
<dbReference type="AlphaFoldDB" id="A0A518APR3"/>
<dbReference type="Proteomes" id="UP000315750">
    <property type="component" value="Chromosome"/>
</dbReference>
<reference evidence="1 2" key="1">
    <citation type="submission" date="2019-02" db="EMBL/GenBank/DDBJ databases">
        <title>Deep-cultivation of Planctomycetes and their phenomic and genomic characterization uncovers novel biology.</title>
        <authorList>
            <person name="Wiegand S."/>
            <person name="Jogler M."/>
            <person name="Boedeker C."/>
            <person name="Pinto D."/>
            <person name="Vollmers J."/>
            <person name="Rivas-Marin E."/>
            <person name="Kohn T."/>
            <person name="Peeters S.H."/>
            <person name="Heuer A."/>
            <person name="Rast P."/>
            <person name="Oberbeckmann S."/>
            <person name="Bunk B."/>
            <person name="Jeske O."/>
            <person name="Meyerdierks A."/>
            <person name="Storesund J.E."/>
            <person name="Kallscheuer N."/>
            <person name="Luecker S."/>
            <person name="Lage O.M."/>
            <person name="Pohl T."/>
            <person name="Merkel B.J."/>
            <person name="Hornburger P."/>
            <person name="Mueller R.-W."/>
            <person name="Bruemmer F."/>
            <person name="Labrenz M."/>
            <person name="Spormann A.M."/>
            <person name="Op den Camp H."/>
            <person name="Overmann J."/>
            <person name="Amann R."/>
            <person name="Jetten M.S.M."/>
            <person name="Mascher T."/>
            <person name="Medema M.H."/>
            <person name="Devos D.P."/>
            <person name="Kaster A.-K."/>
            <person name="Ovreas L."/>
            <person name="Rohde M."/>
            <person name="Galperin M.Y."/>
            <person name="Jogler C."/>
        </authorList>
    </citation>
    <scope>NUCLEOTIDE SEQUENCE [LARGE SCALE GENOMIC DNA]</scope>
    <source>
        <strain evidence="1 2">Pan181</strain>
    </source>
</reference>
<dbReference type="KEGG" id="amuc:Pan181_29110"/>